<dbReference type="STRING" id="218821.SAMN05421837_110148"/>
<dbReference type="PANTHER" id="PTHR45632">
    <property type="entry name" value="LD33804P"/>
    <property type="match status" value="1"/>
</dbReference>
<name>A0A1H5RDG0_9PSEU</name>
<dbReference type="InterPro" id="IPR006652">
    <property type="entry name" value="Kelch_1"/>
</dbReference>
<evidence type="ECO:0000313" key="2">
    <source>
        <dbReference type="Proteomes" id="UP000198878"/>
    </source>
</evidence>
<dbReference type="Gene3D" id="2.120.10.80">
    <property type="entry name" value="Kelch-type beta propeller"/>
    <property type="match status" value="2"/>
</dbReference>
<reference evidence="2" key="1">
    <citation type="submission" date="2016-10" db="EMBL/GenBank/DDBJ databases">
        <authorList>
            <person name="Varghese N."/>
            <person name="Submissions S."/>
        </authorList>
    </citation>
    <scope>NUCLEOTIDE SEQUENCE [LARGE SCALE GENOMIC DNA]</scope>
    <source>
        <strain evidence="2">DSM 44654</strain>
    </source>
</reference>
<dbReference type="Pfam" id="PF01344">
    <property type="entry name" value="Kelch_1"/>
    <property type="match status" value="3"/>
</dbReference>
<dbReference type="InterPro" id="IPR015915">
    <property type="entry name" value="Kelch-typ_b-propeller"/>
</dbReference>
<protein>
    <submittedName>
        <fullName evidence="1">Kelch-like protein 20</fullName>
    </submittedName>
</protein>
<proteinExistence type="predicted"/>
<organism evidence="1 2">
    <name type="scientific">Amycolatopsis pretoriensis</name>
    <dbReference type="NCBI Taxonomy" id="218821"/>
    <lineage>
        <taxon>Bacteria</taxon>
        <taxon>Bacillati</taxon>
        <taxon>Actinomycetota</taxon>
        <taxon>Actinomycetes</taxon>
        <taxon>Pseudonocardiales</taxon>
        <taxon>Pseudonocardiaceae</taxon>
        <taxon>Amycolatopsis</taxon>
    </lineage>
</organism>
<dbReference type="SUPFAM" id="SSF50965">
    <property type="entry name" value="Galactose oxidase, central domain"/>
    <property type="match status" value="1"/>
</dbReference>
<gene>
    <name evidence="1" type="ORF">SAMN05421837_110148</name>
</gene>
<evidence type="ECO:0000313" key="1">
    <source>
        <dbReference type="EMBL" id="SEF36393.1"/>
    </source>
</evidence>
<dbReference type="EMBL" id="FNUJ01000010">
    <property type="protein sequence ID" value="SEF36393.1"/>
    <property type="molecule type" value="Genomic_DNA"/>
</dbReference>
<accession>A0A1H5RDG0</accession>
<dbReference type="SMART" id="SM00612">
    <property type="entry name" value="Kelch"/>
    <property type="match status" value="5"/>
</dbReference>
<keyword evidence="2" id="KW-1185">Reference proteome</keyword>
<dbReference type="InterPro" id="IPR011043">
    <property type="entry name" value="Gal_Oxase/kelch_b-propeller"/>
</dbReference>
<sequence length="303" mass="31745">MNATWKYRPPMLSPRFAHEVATVGDDVFVLGGTDGNVAYGSVETRGLTGSGEWHYVSPMPTPRGNHAAGVLGGLVYAAGGITPDERTTDVVEVYDPAADAWRASPPLPVPLGAPSAAGLGGKLYVAGGFVGDGDPEEHATDAVLAFDPAAGRWAPVAPMLTPRARFRLVATETHLYALGGLPSRQQNALDSVERYSPDTGRWEAVAPMRKRRGAPGAVRVGDRIIVVGGGPAPVEDPTARDRTTEVLDVRTGEWVLLSTLLPHGRASVVCAATPAHRVLAIGGSANLYGQRVTVPDVLSLKLP</sequence>
<dbReference type="AlphaFoldDB" id="A0A1H5RDG0"/>
<dbReference type="OrthoDB" id="58712at2"/>
<dbReference type="Proteomes" id="UP000198878">
    <property type="component" value="Unassembled WGS sequence"/>
</dbReference>
<dbReference type="RefSeq" id="WP_158104093.1">
    <property type="nucleotide sequence ID" value="NZ_FNUJ01000010.1"/>
</dbReference>
<dbReference type="PANTHER" id="PTHR45632:SF17">
    <property type="entry name" value="KELCH-LIKE PROTEIN 31"/>
    <property type="match status" value="1"/>
</dbReference>